<protein>
    <submittedName>
        <fullName evidence="2">Uncharacterized protein</fullName>
    </submittedName>
</protein>
<organism evidence="2 3">
    <name type="scientific">Zymoseptoria brevis</name>
    <dbReference type="NCBI Taxonomy" id="1047168"/>
    <lineage>
        <taxon>Eukaryota</taxon>
        <taxon>Fungi</taxon>
        <taxon>Dikarya</taxon>
        <taxon>Ascomycota</taxon>
        <taxon>Pezizomycotina</taxon>
        <taxon>Dothideomycetes</taxon>
        <taxon>Dothideomycetidae</taxon>
        <taxon>Mycosphaerellales</taxon>
        <taxon>Mycosphaerellaceae</taxon>
        <taxon>Zymoseptoria</taxon>
    </lineage>
</organism>
<dbReference type="Proteomes" id="UP000033647">
    <property type="component" value="Unassembled WGS sequence"/>
</dbReference>
<comment type="caution">
    <text evidence="2">The sequence shown here is derived from an EMBL/GenBank/DDBJ whole genome shotgun (WGS) entry which is preliminary data.</text>
</comment>
<dbReference type="OrthoDB" id="10637899at2759"/>
<feature type="compositionally biased region" description="Basic and acidic residues" evidence="1">
    <location>
        <begin position="319"/>
        <end position="351"/>
    </location>
</feature>
<accession>A0A0F4GXV6</accession>
<gene>
    <name evidence="2" type="ORF">TI39_contig70g00012</name>
</gene>
<dbReference type="AlphaFoldDB" id="A0A0F4GXV6"/>
<name>A0A0F4GXV6_9PEZI</name>
<feature type="region of interest" description="Disordered" evidence="1">
    <location>
        <begin position="315"/>
        <end position="351"/>
    </location>
</feature>
<reference evidence="2 3" key="1">
    <citation type="submission" date="2015-03" db="EMBL/GenBank/DDBJ databases">
        <title>RNA-seq based gene annotation and comparative genomics of four Zymoseptoria species reveal species-specific pathogenicity related genes and transposable element activity.</title>
        <authorList>
            <person name="Grandaubert J."/>
            <person name="Bhattacharyya A."/>
            <person name="Stukenbrock E.H."/>
        </authorList>
    </citation>
    <scope>NUCLEOTIDE SEQUENCE [LARGE SCALE GENOMIC DNA]</scope>
    <source>
        <strain evidence="2 3">Zb18110</strain>
    </source>
</reference>
<keyword evidence="3" id="KW-1185">Reference proteome</keyword>
<evidence type="ECO:0000313" key="3">
    <source>
        <dbReference type="Proteomes" id="UP000033647"/>
    </source>
</evidence>
<proteinExistence type="predicted"/>
<evidence type="ECO:0000256" key="1">
    <source>
        <dbReference type="SAM" id="MobiDB-lite"/>
    </source>
</evidence>
<sequence length="370" mass="41702">MALNTLIGPHANIGGNYTTLTMHALLGCTENEIKRLVVLVVGHVWETPPCSFQQTWSLIGQSSNFWAEAFAGRLRGPRLPDDFHSRVEEVQRHLYDEAVAKKAAWQSASTGDVVAEQVQAKRRQIEDRDRDDDEPELVKRVKVEEDEPYLISSQTVETPTENPAATHMSRTWDDDNVECDGGPVPAPHLPPTETPASLTGTIGNQTKHTIMQAMEIFLESELKARVEEARTQSRHETELELQDKAKILAERELKLRSQEEQLSGLKDTLALQEKALAAQEKKLAAQAKNQASQEKCLAGEVSIQETAKLALEAQEVEADNEREKQQMADRMAKMQRDSDQVKEKAQWESEMTERIRQELTEGMKRALARF</sequence>
<dbReference type="EMBL" id="LAFY01000067">
    <property type="protein sequence ID" value="KJY02280.1"/>
    <property type="molecule type" value="Genomic_DNA"/>
</dbReference>
<evidence type="ECO:0000313" key="2">
    <source>
        <dbReference type="EMBL" id="KJY02280.1"/>
    </source>
</evidence>